<keyword evidence="2" id="KW-1185">Reference proteome</keyword>
<dbReference type="InterPro" id="IPR036770">
    <property type="entry name" value="Ankyrin_rpt-contain_sf"/>
</dbReference>
<sequence>MNIIFIKMKNNSTLTDDPIILKIIEAARNRDHKALEGFFINLRDKKTNSDAATILAYNRETEAIKFLKPYMLGIDKDIFGFKKKVMITANEIFNSQGIKNVWDQLYKDIVVEGFIMGGHADLALKWIKKGADVNIAVSIAAKQGNNALVTLLLDKCEASIWTAVASAAESGHEELVDSLLARGADTLSAIIGAAKRGHRNLTQRLLEQAKNKDNYKSALNKAIRAAAGYEHKELAEWLIEEYKADPLKALKAAIWNKSFHFATYFIDKYNISPKQIPFLYNHTLKSHFKKKKCDIYSFLSGITDNELRKAYINHTAGILEISPYKLSNNFSNILKNTEDEKLSFDDAYVYYVEKEYIARGISTPLGDYVASFYKVYIENAPITRKGILIPSEILNKIAHFYIEHPKLNHNDKSNNQKYPPLSESGINKVIDLWISRINNVCFERTERIKAQVSELALLITTAYNDNFPAVITNSANSVHTSVTGFRDKLTREKSEAKQSQI</sequence>
<dbReference type="SUPFAM" id="SSF48403">
    <property type="entry name" value="Ankyrin repeat"/>
    <property type="match status" value="1"/>
</dbReference>
<dbReference type="PATRIC" id="fig|86105.3.peg.746"/>
<dbReference type="Pfam" id="PF12796">
    <property type="entry name" value="Ank_2"/>
    <property type="match status" value="1"/>
</dbReference>
<gene>
    <name evidence="1" type="ORF">NF27_DP01950</name>
</gene>
<accession>A0A0C1N003</accession>
<dbReference type="PANTHER" id="PTHR46586:SF3">
    <property type="entry name" value="ANKYRIN REPEAT-CONTAINING PROTEIN"/>
    <property type="match status" value="1"/>
</dbReference>
<evidence type="ECO:0000313" key="2">
    <source>
        <dbReference type="Proteomes" id="UP000031258"/>
    </source>
</evidence>
<reference evidence="1 2" key="1">
    <citation type="submission" date="2014-11" db="EMBL/GenBank/DDBJ databases">
        <title>A Rickettsiales Symbiont of Amoebae With Ancient Features.</title>
        <authorList>
            <person name="Schulz F."/>
            <person name="Martijn J."/>
            <person name="Wascher F."/>
            <person name="Kostanjsek R."/>
            <person name="Ettema T.J."/>
            <person name="Horn M."/>
        </authorList>
    </citation>
    <scope>NUCLEOTIDE SEQUENCE [LARGE SCALE GENOMIC DNA]</scope>
    <source>
        <strain evidence="1 2">UWC36</strain>
    </source>
</reference>
<protein>
    <submittedName>
        <fullName evidence="1">Uncharacterized protein</fullName>
    </submittedName>
</protein>
<comment type="caution">
    <text evidence="1">The sequence shown here is derived from an EMBL/GenBank/DDBJ whole genome shotgun (WGS) entry which is preliminary data.</text>
</comment>
<dbReference type="Gene3D" id="1.25.40.20">
    <property type="entry name" value="Ankyrin repeat-containing domain"/>
    <property type="match status" value="1"/>
</dbReference>
<organism evidence="1 2">
    <name type="scientific">Candidatus Jidaibacter acanthamoebae</name>
    <dbReference type="NCBI Taxonomy" id="86105"/>
    <lineage>
        <taxon>Bacteria</taxon>
        <taxon>Pseudomonadati</taxon>
        <taxon>Pseudomonadota</taxon>
        <taxon>Alphaproteobacteria</taxon>
        <taxon>Rickettsiales</taxon>
        <taxon>Candidatus Midichloriaceae</taxon>
        <taxon>Candidatus Jidaibacter</taxon>
    </lineage>
</organism>
<dbReference type="Proteomes" id="UP000031258">
    <property type="component" value="Unassembled WGS sequence"/>
</dbReference>
<evidence type="ECO:0000313" key="1">
    <source>
        <dbReference type="EMBL" id="KIE05651.1"/>
    </source>
</evidence>
<dbReference type="PANTHER" id="PTHR46586">
    <property type="entry name" value="ANKYRIN REPEAT-CONTAINING PROTEIN"/>
    <property type="match status" value="1"/>
</dbReference>
<dbReference type="InterPro" id="IPR052050">
    <property type="entry name" value="SecEffector_AnkRepeat"/>
</dbReference>
<dbReference type="STRING" id="86105.NF27_DP01950"/>
<name>A0A0C1N003_9RICK</name>
<dbReference type="AlphaFoldDB" id="A0A0C1N003"/>
<proteinExistence type="predicted"/>
<dbReference type="InterPro" id="IPR002110">
    <property type="entry name" value="Ankyrin_rpt"/>
</dbReference>
<dbReference type="EMBL" id="JSWE01000092">
    <property type="protein sequence ID" value="KIE05651.1"/>
    <property type="molecule type" value="Genomic_DNA"/>
</dbReference>